<evidence type="ECO:0000313" key="9">
    <source>
        <dbReference type="Proteomes" id="UP001149074"/>
    </source>
</evidence>
<reference evidence="8" key="2">
    <citation type="journal article" date="2023" name="IMA Fungus">
        <title>Comparative genomic study of the Penicillium genus elucidates a diverse pangenome and 15 lateral gene transfer events.</title>
        <authorList>
            <person name="Petersen C."/>
            <person name="Sorensen T."/>
            <person name="Nielsen M.R."/>
            <person name="Sondergaard T.E."/>
            <person name="Sorensen J.L."/>
            <person name="Fitzpatrick D.A."/>
            <person name="Frisvad J.C."/>
            <person name="Nielsen K.L."/>
        </authorList>
    </citation>
    <scope>NUCLEOTIDE SEQUENCE</scope>
    <source>
        <strain evidence="8">IBT 30761</strain>
    </source>
</reference>
<dbReference type="AlphaFoldDB" id="A0A9W9G626"/>
<feature type="compositionally biased region" description="Basic and acidic residues" evidence="6">
    <location>
        <begin position="1038"/>
        <end position="1050"/>
    </location>
</feature>
<evidence type="ECO:0000256" key="4">
    <source>
        <dbReference type="ARBA" id="ARBA00023163"/>
    </source>
</evidence>
<keyword evidence="2" id="KW-0805">Transcription regulation</keyword>
<dbReference type="Pfam" id="PF00172">
    <property type="entry name" value="Zn_clus"/>
    <property type="match status" value="1"/>
</dbReference>
<dbReference type="RefSeq" id="XP_056480351.1">
    <property type="nucleotide sequence ID" value="XM_056613127.1"/>
</dbReference>
<dbReference type="PROSITE" id="PS50048">
    <property type="entry name" value="ZN2_CY6_FUNGAL_2"/>
    <property type="match status" value="1"/>
</dbReference>
<feature type="compositionally biased region" description="Pro residues" evidence="6">
    <location>
        <begin position="783"/>
        <end position="805"/>
    </location>
</feature>
<dbReference type="CDD" id="cd00067">
    <property type="entry name" value="GAL4"/>
    <property type="match status" value="1"/>
</dbReference>
<dbReference type="InterPro" id="IPR001138">
    <property type="entry name" value="Zn2Cys6_DnaBD"/>
</dbReference>
<dbReference type="GO" id="GO:0000976">
    <property type="term" value="F:transcription cis-regulatory region binding"/>
    <property type="evidence" value="ECO:0007669"/>
    <property type="project" value="TreeGrafter"/>
</dbReference>
<proteinExistence type="predicted"/>
<feature type="compositionally biased region" description="Basic residues" evidence="6">
    <location>
        <begin position="23"/>
        <end position="32"/>
    </location>
</feature>
<dbReference type="SMART" id="SM00066">
    <property type="entry name" value="GAL4"/>
    <property type="match status" value="1"/>
</dbReference>
<dbReference type="Pfam" id="PF11951">
    <property type="entry name" value="Fungal_trans_2"/>
    <property type="match status" value="1"/>
</dbReference>
<feature type="region of interest" description="Disordered" evidence="6">
    <location>
        <begin position="1032"/>
        <end position="1067"/>
    </location>
</feature>
<feature type="region of interest" description="Disordered" evidence="6">
    <location>
        <begin position="1"/>
        <end position="32"/>
    </location>
</feature>
<feature type="domain" description="Zn(2)-C6 fungal-type" evidence="7">
    <location>
        <begin position="35"/>
        <end position="71"/>
    </location>
</feature>
<keyword evidence="5" id="KW-0539">Nucleus</keyword>
<dbReference type="EMBL" id="JAPQKI010000001">
    <property type="protein sequence ID" value="KAJ5112578.1"/>
    <property type="molecule type" value="Genomic_DNA"/>
</dbReference>
<dbReference type="InterPro" id="IPR036864">
    <property type="entry name" value="Zn2-C6_fun-type_DNA-bd_sf"/>
</dbReference>
<evidence type="ECO:0000256" key="5">
    <source>
        <dbReference type="ARBA" id="ARBA00023242"/>
    </source>
</evidence>
<sequence>MPAPSGPAATPADKDSAEAPRTPGRRVPKKRTKTGCLTCRKRRIKCDEDKPICGNCIKARRNAPADQECLYLRSLGARVECKPLFKNIDLLILACVGYAQRVIFKNPVGIFGAFGPPQSQGLQMQQQMRVPLYNDYGPLPAQQAAAAAQHPMLAPRPVDMSAIGYPPTATQPSPALPPESASKATAPQFYYPTPPIQSTPQSWPAEQNNHSPQHAAPVDYPPTHSRSRSQPQSQSAQSQSQSEPQPQLQPRSAVPEQSHYQYHSQQDPSTLYSQPMTSWDNFPTSQDYAAQYAAQLARESAEDKSHENPLFPQPIQQPGTMYQYQQQPGKLSPETTTPRPFIPLSQPQVVYVEDESEDFFDVESDDDMIDQTQTEGFNQLSLIMASANHDSQLRSFTSHLNEPNILANYRPSLGSSPLNNPKTARIFAHFIHSTGPSLSIFERHPTDSSIVLGVQVPPAQQGLWTYTLPLKALEHPALLQAILAISSLHIAYLQGVPSTVSLKHYHYALKRIGRAVGLPMRRKQIGTLAATELLAYYEVISADHSKWNSHVAGAAQLIKEIDFAGTTRDLRAYRRGINEQRQMMGWSNPQMHLYGFGSDGTEDDPFAEKEATVDEAFVSSMLGRAIKYDEFGTVEDGHAFTPRKHFTRKDIEHFRIQCDLYWWFTKQDVFHSLISGEKLFTPFYLKGQCPPRAGMGRIDAIYGSADHLWLLLARISDFGYRDRKRKLKALRAAGTEWRPGPGMFKFMGRFAGGGPNRKPGPLGKPPGAPPPGPGHQNFGPGPASGPPPGPPRGGPPSQPAAPEGPPMYGMIPPGPPTHLPSGFVDGRLEHRESSEEGDENSNFSHQETEERYNEAEQDWEEILAALDAYAEALGRDFQPLPADVTPSIPTPFGSALSYRTHTVAVIWGFFYTGRILLHRLHPSMPPAMMMAAGVAAPTTAEYAQFIGRITAGIYYPQRHNLQAGSLSPNLGSSLTEMTMPIFFAAVQYMDPTQRSWTITKLRDVSRLTGWKTSDAIASGCEKAWIVAAKHGRGPPYERSFESPRDRENHPQDVLCRDSGGQQSDDRRFVTVQPTDRAYLAMGLLSLEGDMENLEL</sequence>
<evidence type="ECO:0000256" key="2">
    <source>
        <dbReference type="ARBA" id="ARBA00023015"/>
    </source>
</evidence>
<evidence type="ECO:0000256" key="3">
    <source>
        <dbReference type="ARBA" id="ARBA00023125"/>
    </source>
</evidence>
<dbReference type="PANTHER" id="PTHR37534">
    <property type="entry name" value="TRANSCRIPTIONAL ACTIVATOR PROTEIN UGA3"/>
    <property type="match status" value="1"/>
</dbReference>
<comment type="subcellular location">
    <subcellularLocation>
        <location evidence="1">Nucleus</location>
    </subcellularLocation>
</comment>
<dbReference type="GO" id="GO:0000981">
    <property type="term" value="F:DNA-binding transcription factor activity, RNA polymerase II-specific"/>
    <property type="evidence" value="ECO:0007669"/>
    <property type="project" value="InterPro"/>
</dbReference>
<feature type="compositionally biased region" description="Polar residues" evidence="6">
    <location>
        <begin position="198"/>
        <end position="212"/>
    </location>
</feature>
<dbReference type="GO" id="GO:0005634">
    <property type="term" value="C:nucleus"/>
    <property type="evidence" value="ECO:0007669"/>
    <property type="project" value="UniProtKB-SubCell"/>
</dbReference>
<dbReference type="Gene3D" id="4.10.240.10">
    <property type="entry name" value="Zn(2)-C6 fungal-type DNA-binding domain"/>
    <property type="match status" value="1"/>
</dbReference>
<evidence type="ECO:0000256" key="6">
    <source>
        <dbReference type="SAM" id="MobiDB-lite"/>
    </source>
</evidence>
<evidence type="ECO:0000259" key="7">
    <source>
        <dbReference type="PROSITE" id="PS50048"/>
    </source>
</evidence>
<feature type="compositionally biased region" description="Pro residues" evidence="6">
    <location>
        <begin position="762"/>
        <end position="773"/>
    </location>
</feature>
<organism evidence="8 9">
    <name type="scientific">Penicillium argentinense</name>
    <dbReference type="NCBI Taxonomy" id="1131581"/>
    <lineage>
        <taxon>Eukaryota</taxon>
        <taxon>Fungi</taxon>
        <taxon>Dikarya</taxon>
        <taxon>Ascomycota</taxon>
        <taxon>Pezizomycotina</taxon>
        <taxon>Eurotiomycetes</taxon>
        <taxon>Eurotiomycetidae</taxon>
        <taxon>Eurotiales</taxon>
        <taxon>Aspergillaceae</taxon>
        <taxon>Penicillium</taxon>
    </lineage>
</organism>
<feature type="compositionally biased region" description="Polar residues" evidence="6">
    <location>
        <begin position="258"/>
        <end position="278"/>
    </location>
</feature>
<accession>A0A9W9G626</accession>
<dbReference type="GO" id="GO:0008270">
    <property type="term" value="F:zinc ion binding"/>
    <property type="evidence" value="ECO:0007669"/>
    <property type="project" value="InterPro"/>
</dbReference>
<keyword evidence="3" id="KW-0238">DNA-binding</keyword>
<protein>
    <recommendedName>
        <fullName evidence="7">Zn(2)-C6 fungal-type domain-containing protein</fullName>
    </recommendedName>
</protein>
<dbReference type="GO" id="GO:0045944">
    <property type="term" value="P:positive regulation of transcription by RNA polymerase II"/>
    <property type="evidence" value="ECO:0007669"/>
    <property type="project" value="TreeGrafter"/>
</dbReference>
<dbReference type="GeneID" id="81352106"/>
<dbReference type="Proteomes" id="UP001149074">
    <property type="component" value="Unassembled WGS sequence"/>
</dbReference>
<name>A0A9W9G626_9EURO</name>
<evidence type="ECO:0000256" key="1">
    <source>
        <dbReference type="ARBA" id="ARBA00004123"/>
    </source>
</evidence>
<comment type="caution">
    <text evidence="8">The sequence shown here is derived from an EMBL/GenBank/DDBJ whole genome shotgun (WGS) entry which is preliminary data.</text>
</comment>
<feature type="compositionally biased region" description="Low complexity" evidence="6">
    <location>
        <begin position="228"/>
        <end position="252"/>
    </location>
</feature>
<keyword evidence="9" id="KW-1185">Reference proteome</keyword>
<dbReference type="InterPro" id="IPR021858">
    <property type="entry name" value="Fun_TF"/>
</dbReference>
<gene>
    <name evidence="8" type="ORF">N7532_000623</name>
</gene>
<dbReference type="PANTHER" id="PTHR37534:SF23">
    <property type="entry name" value="ZN(II)2CYS6 TRANSCRIPTION FACTOR (EUROFUNG)"/>
    <property type="match status" value="1"/>
</dbReference>
<evidence type="ECO:0000313" key="8">
    <source>
        <dbReference type="EMBL" id="KAJ5112578.1"/>
    </source>
</evidence>
<dbReference type="OrthoDB" id="5391043at2759"/>
<feature type="region of interest" description="Disordered" evidence="6">
    <location>
        <begin position="163"/>
        <end position="278"/>
    </location>
</feature>
<feature type="region of interest" description="Disordered" evidence="6">
    <location>
        <begin position="743"/>
        <end position="853"/>
    </location>
</feature>
<dbReference type="SUPFAM" id="SSF57701">
    <property type="entry name" value="Zn2/Cys6 DNA-binding domain"/>
    <property type="match status" value="1"/>
</dbReference>
<reference evidence="8" key="1">
    <citation type="submission" date="2022-11" db="EMBL/GenBank/DDBJ databases">
        <authorList>
            <person name="Petersen C."/>
        </authorList>
    </citation>
    <scope>NUCLEOTIDE SEQUENCE</scope>
    <source>
        <strain evidence="8">IBT 30761</strain>
    </source>
</reference>
<keyword evidence="4" id="KW-0804">Transcription</keyword>